<dbReference type="GeneID" id="93123209"/>
<dbReference type="InterPro" id="IPR050597">
    <property type="entry name" value="Cytochrome_c_Oxidase_Subunit"/>
</dbReference>
<gene>
    <name evidence="9" type="ORF">CRM76_16935</name>
</gene>
<keyword evidence="5 6" id="KW-0408">Iron</keyword>
<dbReference type="PANTHER" id="PTHR33751:SF9">
    <property type="entry name" value="CYTOCHROME C4"/>
    <property type="match status" value="1"/>
</dbReference>
<dbReference type="AlphaFoldDB" id="A0A2A7U514"/>
<dbReference type="OrthoDB" id="9796421at2"/>
<evidence type="ECO:0000259" key="8">
    <source>
        <dbReference type="PROSITE" id="PS51007"/>
    </source>
</evidence>
<dbReference type="GO" id="GO:0009055">
    <property type="term" value="F:electron transfer activity"/>
    <property type="evidence" value="ECO:0007669"/>
    <property type="project" value="InterPro"/>
</dbReference>
<dbReference type="GO" id="GO:0046872">
    <property type="term" value="F:metal ion binding"/>
    <property type="evidence" value="ECO:0007669"/>
    <property type="project" value="UniProtKB-KW"/>
</dbReference>
<dbReference type="RefSeq" id="WP_005282990.1">
    <property type="nucleotide sequence ID" value="NZ_AP028090.1"/>
</dbReference>
<name>A0A2A7U514_EDWTA</name>
<dbReference type="InterPro" id="IPR009056">
    <property type="entry name" value="Cyt_c-like_dom"/>
</dbReference>
<protein>
    <submittedName>
        <fullName evidence="9">Cytochrome C554</fullName>
    </submittedName>
</protein>
<feature type="domain" description="Cytochrome c" evidence="8">
    <location>
        <begin position="23"/>
        <end position="104"/>
    </location>
</feature>
<evidence type="ECO:0000256" key="4">
    <source>
        <dbReference type="ARBA" id="ARBA00022982"/>
    </source>
</evidence>
<evidence type="ECO:0000256" key="3">
    <source>
        <dbReference type="ARBA" id="ARBA00022723"/>
    </source>
</evidence>
<keyword evidence="1" id="KW-0813">Transport</keyword>
<comment type="caution">
    <text evidence="9">The sequence shown here is derived from an EMBL/GenBank/DDBJ whole genome shotgun (WGS) entry which is preliminary data.</text>
</comment>
<dbReference type="Proteomes" id="UP000219788">
    <property type="component" value="Unassembled WGS sequence"/>
</dbReference>
<dbReference type="Pfam" id="PF00034">
    <property type="entry name" value="Cytochrom_C"/>
    <property type="match status" value="1"/>
</dbReference>
<keyword evidence="2 6" id="KW-0349">Heme</keyword>
<dbReference type="PANTHER" id="PTHR33751">
    <property type="entry name" value="CBB3-TYPE CYTOCHROME C OXIDASE SUBUNIT FIXP"/>
    <property type="match status" value="1"/>
</dbReference>
<evidence type="ECO:0000256" key="7">
    <source>
        <dbReference type="SAM" id="SignalP"/>
    </source>
</evidence>
<dbReference type="PROSITE" id="PS51007">
    <property type="entry name" value="CYTC"/>
    <property type="match status" value="1"/>
</dbReference>
<feature type="chain" id="PRO_5012698846" evidence="7">
    <location>
        <begin position="22"/>
        <end position="109"/>
    </location>
</feature>
<dbReference type="GO" id="GO:0020037">
    <property type="term" value="F:heme binding"/>
    <property type="evidence" value="ECO:0007669"/>
    <property type="project" value="InterPro"/>
</dbReference>
<evidence type="ECO:0000313" key="9">
    <source>
        <dbReference type="EMBL" id="PEH73492.1"/>
    </source>
</evidence>
<proteinExistence type="predicted"/>
<evidence type="ECO:0000256" key="5">
    <source>
        <dbReference type="ARBA" id="ARBA00023004"/>
    </source>
</evidence>
<keyword evidence="7" id="KW-0732">Signal</keyword>
<dbReference type="Gene3D" id="1.10.760.10">
    <property type="entry name" value="Cytochrome c-like domain"/>
    <property type="match status" value="1"/>
</dbReference>
<dbReference type="InterPro" id="IPR036909">
    <property type="entry name" value="Cyt_c-like_dom_sf"/>
</dbReference>
<dbReference type="STRING" id="636.AAW15_12295"/>
<reference evidence="10" key="1">
    <citation type="submission" date="2017-09" db="EMBL/GenBank/DDBJ databases">
        <title>FDA dAtabase for Regulatory Grade micrObial Sequences (FDA-ARGOS): Supporting development and validation of Infectious Disease Dx tests.</title>
        <authorList>
            <person name="Goldberg B."/>
            <person name="Campos J."/>
            <person name="Tallon L."/>
            <person name="Sadzewicz L."/>
            <person name="Ott S."/>
            <person name="Zhao X."/>
            <person name="Nagaraj S."/>
            <person name="Vavikolanu K."/>
            <person name="Aluvathingal J."/>
            <person name="Nadendla S."/>
            <person name="Geyer C."/>
            <person name="Sichtig H."/>
        </authorList>
    </citation>
    <scope>NUCLEOTIDE SEQUENCE [LARGE SCALE GENOMIC DNA]</scope>
    <source>
        <strain evidence="10">FDAARGOS_370</strain>
    </source>
</reference>
<dbReference type="SUPFAM" id="SSF46626">
    <property type="entry name" value="Cytochrome c"/>
    <property type="match status" value="1"/>
</dbReference>
<dbReference type="EMBL" id="PDDV01000013">
    <property type="protein sequence ID" value="PEH73492.1"/>
    <property type="molecule type" value="Genomic_DNA"/>
</dbReference>
<evidence type="ECO:0000256" key="2">
    <source>
        <dbReference type="ARBA" id="ARBA00022617"/>
    </source>
</evidence>
<evidence type="ECO:0000256" key="6">
    <source>
        <dbReference type="PROSITE-ProRule" id="PRU00433"/>
    </source>
</evidence>
<feature type="signal peptide" evidence="7">
    <location>
        <begin position="1"/>
        <end position="21"/>
    </location>
</feature>
<evidence type="ECO:0000256" key="1">
    <source>
        <dbReference type="ARBA" id="ARBA00022448"/>
    </source>
</evidence>
<keyword evidence="4" id="KW-0249">Electron transport</keyword>
<sequence length="109" mass="11146">MRVRLGAVLVLALATSSWAHAAGDSLAGQKKSATCVACHGAQGQGLPPMYPALAGQSASKLVEAMQGYKEGTRQGGQAAIMSAYLAPLNSQDIENIAAYYASLKPAAKP</sequence>
<accession>A0A2A7U514</accession>
<evidence type="ECO:0000313" key="10">
    <source>
        <dbReference type="Proteomes" id="UP000219788"/>
    </source>
</evidence>
<keyword evidence="3 6" id="KW-0479">Metal-binding</keyword>
<organism evidence="9 10">
    <name type="scientific">Edwardsiella tarda</name>
    <dbReference type="NCBI Taxonomy" id="636"/>
    <lineage>
        <taxon>Bacteria</taxon>
        <taxon>Pseudomonadati</taxon>
        <taxon>Pseudomonadota</taxon>
        <taxon>Gammaproteobacteria</taxon>
        <taxon>Enterobacterales</taxon>
        <taxon>Hafniaceae</taxon>
        <taxon>Edwardsiella</taxon>
    </lineage>
</organism>